<evidence type="ECO:0000313" key="1">
    <source>
        <dbReference type="EMBL" id="HIQ95651.1"/>
    </source>
</evidence>
<dbReference type="InterPro" id="IPR036412">
    <property type="entry name" value="HAD-like_sf"/>
</dbReference>
<dbReference type="PANTHER" id="PTHR18901:SF38">
    <property type="entry name" value="PSEUDOURIDINE-5'-PHOSPHATASE"/>
    <property type="match status" value="1"/>
</dbReference>
<dbReference type="InterPro" id="IPR006439">
    <property type="entry name" value="HAD-SF_hydro_IA"/>
</dbReference>
<dbReference type="InterPro" id="IPR023198">
    <property type="entry name" value="PGP-like_dom2"/>
</dbReference>
<comment type="caution">
    <text evidence="1">The sequence shown here is derived from an EMBL/GenBank/DDBJ whole genome shotgun (WGS) entry which is preliminary data.</text>
</comment>
<sequence>MGNRSYRVEELTARGGLYFENIQQGFSDCRFRIRKLNQEKAVEYLRILWKRNGEEDSFVDFYYGSLQEEERRRVRAEITEEEAAYLDQIDIPDAPVFLRLDEKLLEICAKLNDKEALFSTFYFTRYPCTLWGNYNQEYVEFCPKKRKLGAVLFDMDGLMYDTERVVKRSWDEAGERMGCGRLGDHIFHTLGMNLKRRREYFRSVYGQEFPFEEFTEIYRAISHRILETEGIPVKKGLYELLDYLDQKGILCAVATSSSSRHAFGNLEKTGLRSRFRTVISGDEVTKSKPDPEIYEKAMAALGVEGGETLVLEDSRNGLCSALAAGALPIMIPDLLRDLPDVEPFLEGKLQDLEAVIEYLDENFG</sequence>
<dbReference type="PRINTS" id="PR00413">
    <property type="entry name" value="HADHALOGNASE"/>
</dbReference>
<reference evidence="1" key="1">
    <citation type="submission" date="2020-10" db="EMBL/GenBank/DDBJ databases">
        <authorList>
            <person name="Gilroy R."/>
        </authorList>
    </citation>
    <scope>NUCLEOTIDE SEQUENCE</scope>
    <source>
        <strain evidence="1">ChiSjej3B21-11622</strain>
    </source>
</reference>
<dbReference type="EMBL" id="DVFT01000051">
    <property type="protein sequence ID" value="HIQ95651.1"/>
    <property type="molecule type" value="Genomic_DNA"/>
</dbReference>
<dbReference type="InterPro" id="IPR023214">
    <property type="entry name" value="HAD_sf"/>
</dbReference>
<evidence type="ECO:0000313" key="2">
    <source>
        <dbReference type="Proteomes" id="UP000886886"/>
    </source>
</evidence>
<dbReference type="InterPro" id="IPR041492">
    <property type="entry name" value="HAD_2"/>
</dbReference>
<dbReference type="NCBIfam" id="TIGR01509">
    <property type="entry name" value="HAD-SF-IA-v3"/>
    <property type="match status" value="1"/>
</dbReference>
<dbReference type="Pfam" id="PF13419">
    <property type="entry name" value="HAD_2"/>
    <property type="match status" value="1"/>
</dbReference>
<reference evidence="1" key="2">
    <citation type="journal article" date="2021" name="PeerJ">
        <title>Extensive microbial diversity within the chicken gut microbiome revealed by metagenomics and culture.</title>
        <authorList>
            <person name="Gilroy R."/>
            <person name="Ravi A."/>
            <person name="Getino M."/>
            <person name="Pursley I."/>
            <person name="Horton D.L."/>
            <person name="Alikhan N.F."/>
            <person name="Baker D."/>
            <person name="Gharbi K."/>
            <person name="Hall N."/>
            <person name="Watson M."/>
            <person name="Adriaenssens E.M."/>
            <person name="Foster-Nyarko E."/>
            <person name="Jarju S."/>
            <person name="Secka A."/>
            <person name="Antonio M."/>
            <person name="Oren A."/>
            <person name="Chaudhuri R.R."/>
            <person name="La Ragione R."/>
            <person name="Hildebrand F."/>
            <person name="Pallen M.J."/>
        </authorList>
    </citation>
    <scope>NUCLEOTIDE SEQUENCE</scope>
    <source>
        <strain evidence="1">ChiSjej3B21-11622</strain>
    </source>
</reference>
<dbReference type="Gene3D" id="1.10.150.240">
    <property type="entry name" value="Putative phosphatase, domain 2"/>
    <property type="match status" value="1"/>
</dbReference>
<gene>
    <name evidence="1" type="ORF">IAB26_03720</name>
</gene>
<proteinExistence type="predicted"/>
<accession>A0A9D0ZTM2</accession>
<dbReference type="Gene3D" id="3.40.50.1000">
    <property type="entry name" value="HAD superfamily/HAD-like"/>
    <property type="match status" value="1"/>
</dbReference>
<protein>
    <submittedName>
        <fullName evidence="1">HAD family phosphatase</fullName>
    </submittedName>
</protein>
<dbReference type="SFLD" id="SFLDG01129">
    <property type="entry name" value="C1.5:_HAD__Beta-PGM__Phosphata"/>
    <property type="match status" value="1"/>
</dbReference>
<organism evidence="1 2">
    <name type="scientific">Candidatus Limivivens merdigallinarum</name>
    <dbReference type="NCBI Taxonomy" id="2840859"/>
    <lineage>
        <taxon>Bacteria</taxon>
        <taxon>Bacillati</taxon>
        <taxon>Bacillota</taxon>
        <taxon>Clostridia</taxon>
        <taxon>Lachnospirales</taxon>
        <taxon>Lachnospiraceae</taxon>
        <taxon>Lachnospiraceae incertae sedis</taxon>
        <taxon>Candidatus Limivivens</taxon>
    </lineage>
</organism>
<name>A0A9D0ZTM2_9FIRM</name>
<dbReference type="Proteomes" id="UP000886886">
    <property type="component" value="Unassembled WGS sequence"/>
</dbReference>
<dbReference type="AlphaFoldDB" id="A0A9D0ZTM2"/>
<dbReference type="PANTHER" id="PTHR18901">
    <property type="entry name" value="2-DEOXYGLUCOSE-6-PHOSPHATE PHOSPHATASE 2"/>
    <property type="match status" value="1"/>
</dbReference>
<dbReference type="SFLD" id="SFLDS00003">
    <property type="entry name" value="Haloacid_Dehalogenase"/>
    <property type="match status" value="1"/>
</dbReference>
<dbReference type="SUPFAM" id="SSF56784">
    <property type="entry name" value="HAD-like"/>
    <property type="match status" value="1"/>
</dbReference>